<dbReference type="AlphaFoldDB" id="A0A8J3XXW4"/>
<evidence type="ECO:0000313" key="2">
    <source>
        <dbReference type="EMBL" id="GII56585.1"/>
    </source>
</evidence>
<proteinExistence type="predicted"/>
<evidence type="ECO:0000256" key="1">
    <source>
        <dbReference type="SAM" id="MobiDB-lite"/>
    </source>
</evidence>
<accession>A0A8J3XXW4</accession>
<organism evidence="2 3">
    <name type="scientific">Planotetraspora thailandica</name>
    <dbReference type="NCBI Taxonomy" id="487172"/>
    <lineage>
        <taxon>Bacteria</taxon>
        <taxon>Bacillati</taxon>
        <taxon>Actinomycetota</taxon>
        <taxon>Actinomycetes</taxon>
        <taxon>Streptosporangiales</taxon>
        <taxon>Streptosporangiaceae</taxon>
        <taxon>Planotetraspora</taxon>
    </lineage>
</organism>
<protein>
    <submittedName>
        <fullName evidence="2">Uncharacterized protein</fullName>
    </submittedName>
</protein>
<dbReference type="Gene3D" id="2.20.25.570">
    <property type="match status" value="1"/>
</dbReference>
<comment type="caution">
    <text evidence="2">The sequence shown here is derived from an EMBL/GenBank/DDBJ whole genome shotgun (WGS) entry which is preliminary data.</text>
</comment>
<name>A0A8J3XXW4_9ACTN</name>
<gene>
    <name evidence="2" type="ORF">Pth03_49740</name>
</gene>
<evidence type="ECO:0000313" key="3">
    <source>
        <dbReference type="Proteomes" id="UP000605992"/>
    </source>
</evidence>
<dbReference type="Proteomes" id="UP000605992">
    <property type="component" value="Unassembled WGS sequence"/>
</dbReference>
<reference evidence="2" key="1">
    <citation type="submission" date="2021-01" db="EMBL/GenBank/DDBJ databases">
        <title>Whole genome shotgun sequence of Planotetraspora thailandica NBRC 104271.</title>
        <authorList>
            <person name="Komaki H."/>
            <person name="Tamura T."/>
        </authorList>
    </citation>
    <scope>NUCLEOTIDE SEQUENCE</scope>
    <source>
        <strain evidence="2">NBRC 104271</strain>
    </source>
</reference>
<keyword evidence="3" id="KW-1185">Reference proteome</keyword>
<sequence length="82" mass="9008">MRRSRAAALPVTSTSRKATDAGQAAREDRVSKDVTPPQGLYRPLTQILDENHVTIAAGGITFSPIRLRLAHPPEFDLMAREL</sequence>
<dbReference type="EMBL" id="BOOR01000037">
    <property type="protein sequence ID" value="GII56585.1"/>
    <property type="molecule type" value="Genomic_DNA"/>
</dbReference>
<feature type="region of interest" description="Disordered" evidence="1">
    <location>
        <begin position="1"/>
        <end position="37"/>
    </location>
</feature>